<dbReference type="Proteomes" id="UP001596065">
    <property type="component" value="Unassembled WGS sequence"/>
</dbReference>
<name>A0ABW0WSS2_STRNO</name>
<comment type="caution">
    <text evidence="1">The sequence shown here is derived from an EMBL/GenBank/DDBJ whole genome shotgun (WGS) entry which is preliminary data.</text>
</comment>
<dbReference type="EMBL" id="JBHSOE010000278">
    <property type="protein sequence ID" value="MFC5661327.1"/>
    <property type="molecule type" value="Genomic_DNA"/>
</dbReference>
<organism evidence="1 2">
    <name type="scientific">Streptomyces nogalater</name>
    <dbReference type="NCBI Taxonomy" id="38314"/>
    <lineage>
        <taxon>Bacteria</taxon>
        <taxon>Bacillati</taxon>
        <taxon>Actinomycetota</taxon>
        <taxon>Actinomycetes</taxon>
        <taxon>Kitasatosporales</taxon>
        <taxon>Streptomycetaceae</taxon>
        <taxon>Streptomyces</taxon>
    </lineage>
</organism>
<keyword evidence="2" id="KW-1185">Reference proteome</keyword>
<dbReference type="RefSeq" id="WP_382467210.1">
    <property type="nucleotide sequence ID" value="NZ_JBHSOE010000278.1"/>
</dbReference>
<protein>
    <submittedName>
        <fullName evidence="1">Uncharacterized protein</fullName>
    </submittedName>
</protein>
<accession>A0ABW0WSS2</accession>
<evidence type="ECO:0000313" key="1">
    <source>
        <dbReference type="EMBL" id="MFC5661327.1"/>
    </source>
</evidence>
<feature type="non-terminal residue" evidence="1">
    <location>
        <position position="92"/>
    </location>
</feature>
<proteinExistence type="predicted"/>
<sequence>MERLKMTLQEFYAARFGSDPYSLLEAARDELSELATMAGINWAACADNIQLNPRGGEERYSKYNGGAPEALEKSLKGRVQIYSRKEQHKSGI</sequence>
<reference evidence="2" key="1">
    <citation type="journal article" date="2019" name="Int. J. Syst. Evol. Microbiol.">
        <title>The Global Catalogue of Microorganisms (GCM) 10K type strain sequencing project: providing services to taxonomists for standard genome sequencing and annotation.</title>
        <authorList>
            <consortium name="The Broad Institute Genomics Platform"/>
            <consortium name="The Broad Institute Genome Sequencing Center for Infectious Disease"/>
            <person name="Wu L."/>
            <person name="Ma J."/>
        </authorList>
    </citation>
    <scope>NUCLEOTIDE SEQUENCE [LARGE SCALE GENOMIC DNA]</scope>
    <source>
        <strain evidence="2">KCTC 5701</strain>
    </source>
</reference>
<evidence type="ECO:0000313" key="2">
    <source>
        <dbReference type="Proteomes" id="UP001596065"/>
    </source>
</evidence>
<gene>
    <name evidence="1" type="ORF">ACFP3J_38765</name>
</gene>